<sequence>MNKKEKRFVCHARIHVRDSLFGNAMVCTYERLDDSAIALFEDASGSIEKYINTISKDEEPTPKRIKKHIEQLKGDGWGNKRIINHFAKFGIAVDIPEKKSEEKKLPDGQKTLGSN</sequence>
<reference evidence="1" key="1">
    <citation type="journal article" date="2014" name="Front. Microbiol.">
        <title>High frequency of phylogenetically diverse reductive dehalogenase-homologous genes in deep subseafloor sedimentary metagenomes.</title>
        <authorList>
            <person name="Kawai M."/>
            <person name="Futagami T."/>
            <person name="Toyoda A."/>
            <person name="Takaki Y."/>
            <person name="Nishi S."/>
            <person name="Hori S."/>
            <person name="Arai W."/>
            <person name="Tsubouchi T."/>
            <person name="Morono Y."/>
            <person name="Uchiyama I."/>
            <person name="Ito T."/>
            <person name="Fujiyama A."/>
            <person name="Inagaki F."/>
            <person name="Takami H."/>
        </authorList>
    </citation>
    <scope>NUCLEOTIDE SEQUENCE</scope>
    <source>
        <strain evidence="1">Expedition CK06-06</strain>
    </source>
</reference>
<evidence type="ECO:0000313" key="1">
    <source>
        <dbReference type="EMBL" id="GAH28774.1"/>
    </source>
</evidence>
<dbReference type="EMBL" id="BARU01000201">
    <property type="protein sequence ID" value="GAH28774.1"/>
    <property type="molecule type" value="Genomic_DNA"/>
</dbReference>
<accession>X1FHA4</accession>
<protein>
    <submittedName>
        <fullName evidence="1">Uncharacterized protein</fullName>
    </submittedName>
</protein>
<comment type="caution">
    <text evidence="1">The sequence shown here is derived from an EMBL/GenBank/DDBJ whole genome shotgun (WGS) entry which is preliminary data.</text>
</comment>
<organism evidence="1">
    <name type="scientific">marine sediment metagenome</name>
    <dbReference type="NCBI Taxonomy" id="412755"/>
    <lineage>
        <taxon>unclassified sequences</taxon>
        <taxon>metagenomes</taxon>
        <taxon>ecological metagenomes</taxon>
    </lineage>
</organism>
<name>X1FHA4_9ZZZZ</name>
<dbReference type="AlphaFoldDB" id="X1FHA4"/>
<proteinExistence type="predicted"/>
<gene>
    <name evidence="1" type="ORF">S03H2_00819</name>
</gene>